<feature type="compositionally biased region" description="Low complexity" evidence="1">
    <location>
        <begin position="183"/>
        <end position="200"/>
    </location>
</feature>
<feature type="compositionally biased region" description="Pro residues" evidence="1">
    <location>
        <begin position="405"/>
        <end position="427"/>
    </location>
</feature>
<dbReference type="Pfam" id="PF00397">
    <property type="entry name" value="WW"/>
    <property type="match status" value="1"/>
</dbReference>
<evidence type="ECO:0000259" key="2">
    <source>
        <dbReference type="PROSITE" id="PS50020"/>
    </source>
</evidence>
<feature type="compositionally biased region" description="Polar residues" evidence="1">
    <location>
        <begin position="297"/>
        <end position="322"/>
    </location>
</feature>
<dbReference type="InterPro" id="IPR001202">
    <property type="entry name" value="WW_dom"/>
</dbReference>
<name>A0A8H7YRI5_AJECA</name>
<dbReference type="InterPro" id="IPR036020">
    <property type="entry name" value="WW_dom_sf"/>
</dbReference>
<feature type="compositionally biased region" description="Polar residues" evidence="1">
    <location>
        <begin position="61"/>
        <end position="70"/>
    </location>
</feature>
<feature type="region of interest" description="Disordered" evidence="1">
    <location>
        <begin position="297"/>
        <end position="524"/>
    </location>
</feature>
<feature type="compositionally biased region" description="Polar residues" evidence="1">
    <location>
        <begin position="110"/>
        <end position="135"/>
    </location>
</feature>
<organism evidence="3 4">
    <name type="scientific">Ajellomyces capsulatus</name>
    <name type="common">Darling's disease fungus</name>
    <name type="synonym">Histoplasma capsulatum</name>
    <dbReference type="NCBI Taxonomy" id="5037"/>
    <lineage>
        <taxon>Eukaryota</taxon>
        <taxon>Fungi</taxon>
        <taxon>Dikarya</taxon>
        <taxon>Ascomycota</taxon>
        <taxon>Pezizomycotina</taxon>
        <taxon>Eurotiomycetes</taxon>
        <taxon>Eurotiomycetidae</taxon>
        <taxon>Onygenales</taxon>
        <taxon>Ajellomycetaceae</taxon>
        <taxon>Histoplasma</taxon>
    </lineage>
</organism>
<dbReference type="SUPFAM" id="SSF51045">
    <property type="entry name" value="WW domain"/>
    <property type="match status" value="1"/>
</dbReference>
<comment type="caution">
    <text evidence="3">The sequence shown here is derived from an EMBL/GenBank/DDBJ whole genome shotgun (WGS) entry which is preliminary data.</text>
</comment>
<feature type="compositionally biased region" description="Polar residues" evidence="1">
    <location>
        <begin position="479"/>
        <end position="489"/>
    </location>
</feature>
<dbReference type="PROSITE" id="PS50020">
    <property type="entry name" value="WW_DOMAIN_2"/>
    <property type="match status" value="1"/>
</dbReference>
<dbReference type="AlphaFoldDB" id="A0A8H7YRI5"/>
<dbReference type="VEuPathDB" id="FungiDB:I7I52_06409"/>
<dbReference type="OrthoDB" id="2367685at2759"/>
<reference evidence="3 4" key="1">
    <citation type="submission" date="2021-01" db="EMBL/GenBank/DDBJ databases">
        <title>Chromosome-level genome assembly of a human fungal pathogen reveals clustering of transcriptionally co-regulated genes.</title>
        <authorList>
            <person name="Voorhies M."/>
            <person name="Cohen S."/>
            <person name="Shea T.P."/>
            <person name="Petrus S."/>
            <person name="Munoz J.F."/>
            <person name="Poplawski S."/>
            <person name="Goldman W.E."/>
            <person name="Michael T."/>
            <person name="Cuomo C.A."/>
            <person name="Sil A."/>
            <person name="Beyhan S."/>
        </authorList>
    </citation>
    <scope>NUCLEOTIDE SEQUENCE [LARGE SCALE GENOMIC DNA]</scope>
    <source>
        <strain evidence="3 4">G184AR</strain>
    </source>
</reference>
<feature type="compositionally biased region" description="Polar residues" evidence="1">
    <location>
        <begin position="201"/>
        <end position="226"/>
    </location>
</feature>
<feature type="compositionally biased region" description="Polar residues" evidence="1">
    <location>
        <begin position="329"/>
        <end position="338"/>
    </location>
</feature>
<gene>
    <name evidence="3" type="ORF">I7I52_06409</name>
</gene>
<feature type="region of interest" description="Disordered" evidence="1">
    <location>
        <begin position="1"/>
        <end position="27"/>
    </location>
</feature>
<feature type="compositionally biased region" description="Polar residues" evidence="1">
    <location>
        <begin position="362"/>
        <end position="371"/>
    </location>
</feature>
<evidence type="ECO:0000313" key="3">
    <source>
        <dbReference type="EMBL" id="KAG5295956.1"/>
    </source>
</evidence>
<accession>A0A8H7YRI5</accession>
<proteinExistence type="predicted"/>
<dbReference type="PROSITE" id="PS01159">
    <property type="entry name" value="WW_DOMAIN_1"/>
    <property type="match status" value="1"/>
</dbReference>
<feature type="compositionally biased region" description="Low complexity" evidence="1">
    <location>
        <begin position="95"/>
        <end position="109"/>
    </location>
</feature>
<dbReference type="Proteomes" id="UP000670092">
    <property type="component" value="Unassembled WGS sequence"/>
</dbReference>
<evidence type="ECO:0000256" key="1">
    <source>
        <dbReference type="SAM" id="MobiDB-lite"/>
    </source>
</evidence>
<feature type="region of interest" description="Disordered" evidence="1">
    <location>
        <begin position="51"/>
        <end position="262"/>
    </location>
</feature>
<feature type="domain" description="WW" evidence="2">
    <location>
        <begin position="22"/>
        <end position="56"/>
    </location>
</feature>
<dbReference type="Gene3D" id="2.20.70.10">
    <property type="match status" value="1"/>
</dbReference>
<sequence>MSAQSSRILTPTDSGGPSSPPPTLPEGWLAQWEGVSRKWYYVQRATGRSQWEVPTEPFIPTPSSTPQSVASPGPYHPPITGNIPAQDTTEATRELLNLRGGNLRQSGGSFPTTPYDTSQTTPQSGQEYQQIPSAGTQSTPVGGVSSSQQQQQQQQQQQRQQQSRSPSQGILGQVASDLAHRVASQNASESQSNQQTEQNQVRYSPTDQASPYPNLKSQFMSGSTQFHQDDQLDQGNVQMQDVSSNTAAPYQSQQDSSSAYHTDVDMRIHQAYTDQQAAPALNMNSQYHYEQTNVQHVSPNTYGGQLQHSNEQLPMHQSQSGQFAPRPVQNPQPENNPITIIHPDPNAPPLFPNPHRGGPRQPHSSRSNMTTPPRNYPPHPAPHYNSRPSVAQPQYSSHYSGGHPGPSPSSHPPPASIPRSQQPPYPPEGMYQPNMGPPPQNYNVYGSRPGQPNYAYDPRVNPPYGQMLPPNMHDDRGFQRQTSQGSGQSWHGHPGSAPSPPDTHVGQRYPPAHPQQHYGGGYGR</sequence>
<evidence type="ECO:0000313" key="4">
    <source>
        <dbReference type="Proteomes" id="UP000670092"/>
    </source>
</evidence>
<dbReference type="SMART" id="SM00456">
    <property type="entry name" value="WW"/>
    <property type="match status" value="1"/>
</dbReference>
<dbReference type="EMBL" id="JAEVHI010000003">
    <property type="protein sequence ID" value="KAG5295956.1"/>
    <property type="molecule type" value="Genomic_DNA"/>
</dbReference>
<feature type="compositionally biased region" description="Polar residues" evidence="1">
    <location>
        <begin position="233"/>
        <end position="260"/>
    </location>
</feature>
<feature type="compositionally biased region" description="Low complexity" evidence="1">
    <location>
        <begin position="136"/>
        <end position="168"/>
    </location>
</feature>
<protein>
    <recommendedName>
        <fullName evidence="2">WW domain-containing protein</fullName>
    </recommendedName>
</protein>